<dbReference type="GO" id="GO:0020037">
    <property type="term" value="F:heme binding"/>
    <property type="evidence" value="ECO:0007669"/>
    <property type="project" value="InterPro"/>
</dbReference>
<name>A0A4R8TRX1_9PEZI</name>
<evidence type="ECO:0000256" key="2">
    <source>
        <dbReference type="ARBA" id="ARBA00010617"/>
    </source>
</evidence>
<proteinExistence type="inferred from homology"/>
<dbReference type="InterPro" id="IPR036396">
    <property type="entry name" value="Cyt_P450_sf"/>
</dbReference>
<comment type="similarity">
    <text evidence="2">Belongs to the cytochrome P450 family.</text>
</comment>
<dbReference type="InterPro" id="IPR050364">
    <property type="entry name" value="Cytochrome_P450_fung"/>
</dbReference>
<comment type="caution">
    <text evidence="9">The sequence shown here is derived from an EMBL/GenBank/DDBJ whole genome shotgun (WGS) entry which is preliminary data.</text>
</comment>
<evidence type="ECO:0000256" key="4">
    <source>
        <dbReference type="ARBA" id="ARBA00022723"/>
    </source>
</evidence>
<dbReference type="GO" id="GO:0005506">
    <property type="term" value="F:iron ion binding"/>
    <property type="evidence" value="ECO:0007669"/>
    <property type="project" value="InterPro"/>
</dbReference>
<comment type="cofactor">
    <cofactor evidence="1">
        <name>heme</name>
        <dbReference type="ChEBI" id="CHEBI:30413"/>
    </cofactor>
</comment>
<dbReference type="Gene3D" id="1.10.630.10">
    <property type="entry name" value="Cytochrome P450"/>
    <property type="match status" value="1"/>
</dbReference>
<evidence type="ECO:0000313" key="9">
    <source>
        <dbReference type="EMBL" id="TEA21422.1"/>
    </source>
</evidence>
<protein>
    <submittedName>
        <fullName evidence="9">Multifunctional cytochrome P450 monooxygenase</fullName>
    </submittedName>
</protein>
<dbReference type="Proteomes" id="UP000295604">
    <property type="component" value="Unassembled WGS sequence"/>
</dbReference>
<keyword evidence="4" id="KW-0479">Metal-binding</keyword>
<dbReference type="InterPro" id="IPR001128">
    <property type="entry name" value="Cyt_P450"/>
</dbReference>
<keyword evidence="8" id="KW-1133">Transmembrane helix</keyword>
<dbReference type="GO" id="GO:0016705">
    <property type="term" value="F:oxidoreductase activity, acting on paired donors, with incorporation or reduction of molecular oxygen"/>
    <property type="evidence" value="ECO:0007669"/>
    <property type="project" value="InterPro"/>
</dbReference>
<keyword evidence="10" id="KW-1185">Reference proteome</keyword>
<keyword evidence="5" id="KW-0560">Oxidoreductase</keyword>
<evidence type="ECO:0000256" key="3">
    <source>
        <dbReference type="ARBA" id="ARBA00022617"/>
    </source>
</evidence>
<keyword evidence="8" id="KW-0472">Membrane</keyword>
<dbReference type="GO" id="GO:0004497">
    <property type="term" value="F:monooxygenase activity"/>
    <property type="evidence" value="ECO:0007669"/>
    <property type="project" value="UniProtKB-KW"/>
</dbReference>
<dbReference type="Pfam" id="PF00067">
    <property type="entry name" value="p450"/>
    <property type="match status" value="2"/>
</dbReference>
<reference evidence="9 10" key="1">
    <citation type="submission" date="2018-11" db="EMBL/GenBank/DDBJ databases">
        <title>Genome sequence and assembly of Colletotrichum sidae.</title>
        <authorList>
            <person name="Gan P."/>
            <person name="Shirasu K."/>
        </authorList>
    </citation>
    <scope>NUCLEOTIDE SEQUENCE [LARGE SCALE GENOMIC DNA]</scope>
    <source>
        <strain evidence="9 10">CBS 518.97</strain>
    </source>
</reference>
<keyword evidence="7 9" id="KW-0503">Monooxygenase</keyword>
<evidence type="ECO:0000313" key="10">
    <source>
        <dbReference type="Proteomes" id="UP000295604"/>
    </source>
</evidence>
<keyword evidence="3" id="KW-0349">Heme</keyword>
<evidence type="ECO:0000256" key="8">
    <source>
        <dbReference type="SAM" id="Phobius"/>
    </source>
</evidence>
<feature type="transmembrane region" description="Helical" evidence="8">
    <location>
        <begin position="6"/>
        <end position="24"/>
    </location>
</feature>
<dbReference type="SUPFAM" id="SSF48264">
    <property type="entry name" value="Cytochrome P450"/>
    <property type="match status" value="1"/>
</dbReference>
<keyword evidence="6" id="KW-0408">Iron</keyword>
<gene>
    <name evidence="9" type="ORF">C8034_v004274</name>
</gene>
<dbReference type="PANTHER" id="PTHR46300:SF7">
    <property type="entry name" value="P450, PUTATIVE (EUROFUNG)-RELATED"/>
    <property type="match status" value="1"/>
</dbReference>
<dbReference type="EMBL" id="QAPF01000018">
    <property type="protein sequence ID" value="TEA21422.1"/>
    <property type="molecule type" value="Genomic_DNA"/>
</dbReference>
<keyword evidence="8" id="KW-0812">Transmembrane</keyword>
<dbReference type="AlphaFoldDB" id="A0A4R8TRX1"/>
<evidence type="ECO:0000256" key="5">
    <source>
        <dbReference type="ARBA" id="ARBA00023002"/>
    </source>
</evidence>
<evidence type="ECO:0000256" key="7">
    <source>
        <dbReference type="ARBA" id="ARBA00023033"/>
    </source>
</evidence>
<dbReference type="PANTHER" id="PTHR46300">
    <property type="entry name" value="P450, PUTATIVE (EUROFUNG)-RELATED-RELATED"/>
    <property type="match status" value="1"/>
</dbReference>
<sequence length="324" mass="36174">MPDSTIFVGFVATLLTIFLFDRLLRAARNFSRLPLPPGPKGLPFVGNVRDLPKQDTFEAAHWAKFGELYGPISSINVLGKTIIVVNDAKTAIDMLEKQSTYSSRPQFYFTGEIVGWGDTTVSLSYNEKLRSHRKNFARIIGTKSSTAQYHAMQEAEVAHFLLHLLDDPDNLRDHIKRQVRLPSSNLHDVRHVPDWVPGTGWKRLARKWASELNAAIELPYAFVEHQMAEGRRNLSFVANLISSSSNTAEETHSNKWSSATLYSGGADTTVSTVACFFLAMTQYPDVQAKAQAEIDRVVGTGRLPVISDRDNLPYVEAIVKETLP</sequence>
<evidence type="ECO:0000256" key="6">
    <source>
        <dbReference type="ARBA" id="ARBA00023004"/>
    </source>
</evidence>
<accession>A0A4R8TRX1</accession>
<evidence type="ECO:0000256" key="1">
    <source>
        <dbReference type="ARBA" id="ARBA00001971"/>
    </source>
</evidence>
<organism evidence="9 10">
    <name type="scientific">Colletotrichum sidae</name>
    <dbReference type="NCBI Taxonomy" id="1347389"/>
    <lineage>
        <taxon>Eukaryota</taxon>
        <taxon>Fungi</taxon>
        <taxon>Dikarya</taxon>
        <taxon>Ascomycota</taxon>
        <taxon>Pezizomycotina</taxon>
        <taxon>Sordariomycetes</taxon>
        <taxon>Hypocreomycetidae</taxon>
        <taxon>Glomerellales</taxon>
        <taxon>Glomerellaceae</taxon>
        <taxon>Colletotrichum</taxon>
        <taxon>Colletotrichum orbiculare species complex</taxon>
    </lineage>
</organism>